<dbReference type="PANTHER" id="PTHR43737">
    <property type="entry name" value="BLL7424 PROTEIN"/>
    <property type="match status" value="1"/>
</dbReference>
<evidence type="ECO:0000313" key="3">
    <source>
        <dbReference type="EMBL" id="GAL37623.1"/>
    </source>
</evidence>
<dbReference type="NCBIfam" id="TIGR01409">
    <property type="entry name" value="TAT_signal_seq"/>
    <property type="match status" value="1"/>
</dbReference>
<feature type="chain" id="PRO_5001865238" evidence="2">
    <location>
        <begin position="27"/>
        <end position="382"/>
    </location>
</feature>
<protein>
    <submittedName>
        <fullName evidence="3">Putative exported protein</fullName>
    </submittedName>
</protein>
<keyword evidence="1 2" id="KW-0732">Signal</keyword>
<dbReference type="InterPro" id="IPR010869">
    <property type="entry name" value="DUF1501"/>
</dbReference>
<reference evidence="3 4" key="1">
    <citation type="submission" date="2014-09" db="EMBL/GenBank/DDBJ databases">
        <title>Vibrio maritimus JCM 19240. (C210) whole genome shotgun sequence.</title>
        <authorList>
            <person name="Sawabe T."/>
            <person name="Meirelles P."/>
            <person name="Nakanishi M."/>
            <person name="Sayaka M."/>
            <person name="Hattori M."/>
            <person name="Ohkuma M."/>
        </authorList>
    </citation>
    <scope>NUCLEOTIDE SEQUENCE [LARGE SCALE GENOMIC DNA]</scope>
    <source>
        <strain evidence="3 4">JCM 19240</strain>
    </source>
</reference>
<sequence length="382" mass="41207">MTTRRDFIKGVGAASLVGLLPSLSFASTQSPNKLVWITLRGAMDGLNVVVPTFDDDYYALRPNIAMAKADLKSLDKGFGLHPSLVNVHQWYQQGHALFVHASATNYRQRSHFDGQKVLENGTSDPFDPIGWMNRYLATQNSQATSQQAIAIDAGMPLIVRGDVKVSSWFPHKLKAKQQQAELLAELFQNDEVLSANFEDAMKLESMTSGGNQSKQFAGLMRQAGEFMSAPNGPNIAVLELGGWDTHSAQGTVKGRLSNQLTKLDKGLAALKEALGEQWSKTVIIAASEFGRTVAENGTKGTDHGTANAMFVLGGALKKSEIITEWPGLSEAQRYQGRDLAPTTDTRSVIKAVLKQHMGADSTALAQVFPGAPEPLALNGLLG</sequence>
<accession>A0A090TE88</accession>
<evidence type="ECO:0000256" key="1">
    <source>
        <dbReference type="ARBA" id="ARBA00022729"/>
    </source>
</evidence>
<dbReference type="AlphaFoldDB" id="A0A090TE88"/>
<evidence type="ECO:0000313" key="4">
    <source>
        <dbReference type="Proteomes" id="UP000029224"/>
    </source>
</evidence>
<name>A0A090TE88_9VIBR</name>
<dbReference type="InterPro" id="IPR006311">
    <property type="entry name" value="TAT_signal"/>
</dbReference>
<keyword evidence="4" id="KW-1185">Reference proteome</keyword>
<dbReference type="EMBL" id="BBMT01000019">
    <property type="protein sequence ID" value="GAL37623.1"/>
    <property type="molecule type" value="Genomic_DNA"/>
</dbReference>
<gene>
    <name evidence="3" type="ORF">JCM19240_6801</name>
</gene>
<dbReference type="PROSITE" id="PS51318">
    <property type="entry name" value="TAT"/>
    <property type="match status" value="1"/>
</dbReference>
<proteinExistence type="predicted"/>
<dbReference type="Proteomes" id="UP000029224">
    <property type="component" value="Unassembled WGS sequence"/>
</dbReference>
<dbReference type="InterPro" id="IPR019546">
    <property type="entry name" value="TAT_signal_bac_arc"/>
</dbReference>
<reference evidence="3 4" key="2">
    <citation type="submission" date="2014-09" db="EMBL/GenBank/DDBJ databases">
        <authorList>
            <consortium name="NBRP consortium"/>
            <person name="Sawabe T."/>
            <person name="Meirelles P."/>
            <person name="Nakanishi M."/>
            <person name="Sayaka M."/>
            <person name="Hattori M."/>
            <person name="Ohkuma M."/>
        </authorList>
    </citation>
    <scope>NUCLEOTIDE SEQUENCE [LARGE SCALE GENOMIC DNA]</scope>
    <source>
        <strain evidence="3 4">JCM 19240</strain>
    </source>
</reference>
<organism evidence="3 4">
    <name type="scientific">Vibrio maritimus</name>
    <dbReference type="NCBI Taxonomy" id="990268"/>
    <lineage>
        <taxon>Bacteria</taxon>
        <taxon>Pseudomonadati</taxon>
        <taxon>Pseudomonadota</taxon>
        <taxon>Gammaproteobacteria</taxon>
        <taxon>Vibrionales</taxon>
        <taxon>Vibrionaceae</taxon>
        <taxon>Vibrio</taxon>
    </lineage>
</organism>
<feature type="signal peptide" evidence="2">
    <location>
        <begin position="1"/>
        <end position="26"/>
    </location>
</feature>
<dbReference type="Pfam" id="PF07394">
    <property type="entry name" value="DUF1501"/>
    <property type="match status" value="1"/>
</dbReference>
<dbReference type="PANTHER" id="PTHR43737:SF1">
    <property type="entry name" value="DUF1501 DOMAIN-CONTAINING PROTEIN"/>
    <property type="match status" value="1"/>
</dbReference>
<evidence type="ECO:0000256" key="2">
    <source>
        <dbReference type="SAM" id="SignalP"/>
    </source>
</evidence>
<comment type="caution">
    <text evidence="3">The sequence shown here is derived from an EMBL/GenBank/DDBJ whole genome shotgun (WGS) entry which is preliminary data.</text>
</comment>
<dbReference type="OrthoDB" id="9779968at2"/>